<keyword evidence="1" id="KW-0472">Membrane</keyword>
<feature type="transmembrane region" description="Helical" evidence="1">
    <location>
        <begin position="967"/>
        <end position="985"/>
    </location>
</feature>
<dbReference type="InterPro" id="IPR027463">
    <property type="entry name" value="AcrB_DN_DC_subdom"/>
</dbReference>
<dbReference type="Proteomes" id="UP000619534">
    <property type="component" value="Unassembled WGS sequence"/>
</dbReference>
<dbReference type="Pfam" id="PF00873">
    <property type="entry name" value="ACR_tran"/>
    <property type="match status" value="1"/>
</dbReference>
<dbReference type="Gene3D" id="3.30.70.1440">
    <property type="entry name" value="Multidrug efflux transporter AcrB pore domain"/>
    <property type="match status" value="1"/>
</dbReference>
<keyword evidence="1" id="KW-1133">Transmembrane helix</keyword>
<dbReference type="SUPFAM" id="SSF82693">
    <property type="entry name" value="Multidrug efflux transporter AcrB pore domain, PN1, PN2, PC1 and PC2 subdomains"/>
    <property type="match status" value="3"/>
</dbReference>
<feature type="transmembrane region" description="Helical" evidence="1">
    <location>
        <begin position="892"/>
        <end position="912"/>
    </location>
</feature>
<keyword evidence="1" id="KW-0812">Transmembrane</keyword>
<dbReference type="Gene3D" id="3.30.70.1320">
    <property type="entry name" value="Multidrug efflux transporter AcrB pore domain like"/>
    <property type="match status" value="1"/>
</dbReference>
<feature type="transmembrane region" description="Helical" evidence="1">
    <location>
        <begin position="382"/>
        <end position="403"/>
    </location>
</feature>
<dbReference type="PANTHER" id="PTHR32063">
    <property type="match status" value="1"/>
</dbReference>
<dbReference type="InterPro" id="IPR001036">
    <property type="entry name" value="Acrflvin-R"/>
</dbReference>
<dbReference type="SUPFAM" id="SSF82714">
    <property type="entry name" value="Multidrug efflux transporter AcrB TolC docking domain, DN and DC subdomains"/>
    <property type="match status" value="2"/>
</dbReference>
<dbReference type="PRINTS" id="PR00702">
    <property type="entry name" value="ACRIFLAVINRP"/>
</dbReference>
<dbReference type="EMBL" id="BMCJ01000003">
    <property type="protein sequence ID" value="GGC87604.1"/>
    <property type="molecule type" value="Genomic_DNA"/>
</dbReference>
<reference evidence="3" key="1">
    <citation type="journal article" date="2019" name="Int. J. Syst. Evol. Microbiol.">
        <title>The Global Catalogue of Microorganisms (GCM) 10K type strain sequencing project: providing services to taxonomists for standard genome sequencing and annotation.</title>
        <authorList>
            <consortium name="The Broad Institute Genomics Platform"/>
            <consortium name="The Broad Institute Genome Sequencing Center for Infectious Disease"/>
            <person name="Wu L."/>
            <person name="Ma J."/>
        </authorList>
    </citation>
    <scope>NUCLEOTIDE SEQUENCE [LARGE SCALE GENOMIC DNA]</scope>
    <source>
        <strain evidence="3">CCM 7282</strain>
    </source>
</reference>
<dbReference type="Gene3D" id="3.30.2090.10">
    <property type="entry name" value="Multidrug efflux transporter AcrB TolC docking domain, DN and DC subdomains"/>
    <property type="match status" value="2"/>
</dbReference>
<feature type="transmembrane region" description="Helical" evidence="1">
    <location>
        <begin position="352"/>
        <end position="370"/>
    </location>
</feature>
<gene>
    <name evidence="2" type="ORF">GCM10007216_17920</name>
</gene>
<feature type="transmembrane region" description="Helical" evidence="1">
    <location>
        <begin position="324"/>
        <end position="345"/>
    </location>
</feature>
<dbReference type="Gene3D" id="3.30.70.1430">
    <property type="entry name" value="Multidrug efflux transporter AcrB pore domain"/>
    <property type="match status" value="2"/>
</dbReference>
<comment type="caution">
    <text evidence="2">The sequence shown here is derived from an EMBL/GenBank/DDBJ whole genome shotgun (WGS) entry which is preliminary data.</text>
</comment>
<evidence type="ECO:0000313" key="2">
    <source>
        <dbReference type="EMBL" id="GGC87604.1"/>
    </source>
</evidence>
<evidence type="ECO:0000256" key="1">
    <source>
        <dbReference type="SAM" id="Phobius"/>
    </source>
</evidence>
<dbReference type="Gene3D" id="1.20.1640.10">
    <property type="entry name" value="Multidrug efflux transporter AcrB transmembrane domain"/>
    <property type="match status" value="2"/>
</dbReference>
<evidence type="ECO:0000313" key="3">
    <source>
        <dbReference type="Proteomes" id="UP000619534"/>
    </source>
</evidence>
<dbReference type="RefSeq" id="WP_062446304.1">
    <property type="nucleotide sequence ID" value="NZ_BMCJ01000003.1"/>
</dbReference>
<feature type="transmembrane region" description="Helical" evidence="1">
    <location>
        <begin position="918"/>
        <end position="939"/>
    </location>
</feature>
<protein>
    <submittedName>
        <fullName evidence="2">Transporter</fullName>
    </submittedName>
</protein>
<feature type="transmembrane region" description="Helical" evidence="1">
    <location>
        <begin position="866"/>
        <end position="885"/>
    </location>
</feature>
<organism evidence="2 3">
    <name type="scientific">Thalassobacillus devorans</name>
    <dbReference type="NCBI Taxonomy" id="279813"/>
    <lineage>
        <taxon>Bacteria</taxon>
        <taxon>Bacillati</taxon>
        <taxon>Bacillota</taxon>
        <taxon>Bacilli</taxon>
        <taxon>Bacillales</taxon>
        <taxon>Bacillaceae</taxon>
        <taxon>Thalassobacillus</taxon>
    </lineage>
</organism>
<name>A0ABQ1P1L3_9BACI</name>
<feature type="transmembrane region" description="Helical" evidence="1">
    <location>
        <begin position="12"/>
        <end position="29"/>
    </location>
</feature>
<feature type="transmembrane region" description="Helical" evidence="1">
    <location>
        <begin position="521"/>
        <end position="543"/>
    </location>
</feature>
<accession>A0ABQ1P1L3</accession>
<feature type="transmembrane region" description="Helical" evidence="1">
    <location>
        <begin position="991"/>
        <end position="1018"/>
    </location>
</feature>
<keyword evidence="3" id="KW-1185">Reference proteome</keyword>
<feature type="transmembrane region" description="Helical" evidence="1">
    <location>
        <begin position="452"/>
        <end position="475"/>
    </location>
</feature>
<dbReference type="SUPFAM" id="SSF82866">
    <property type="entry name" value="Multidrug efflux transporter AcrB transmembrane domain"/>
    <property type="match status" value="2"/>
</dbReference>
<sequence length="1024" mass="112940">MGKILHYRKIVWIFILLLLFTGIFTYFQLPKREIPEINVNLTSLSTVYPGATPEEVERTITTPLEEEISNIAGIEEVTSASTTGFSSVTASLSDNADGDIVNAKIQQAVTNVSRDFPDEADSPDIETDLMMSAAASYHLLAEDHEDFYSLHEELSIWREELTDISGIEAVEIKGLPDREIELSLYNEALQENQLSPFQVIEAVNAELAPNAIGSTMDNGKSYQLVVDNISEIEMLEEIPIGQKSDGPLYLRDVGEVGMTATDPKDLINFNEKPALSVTLLAEEGVNMSALQEQINKKVEQLSSNLPDGVETEQFYTQNTIIEEVFTNLLISFGISLFSVFFIMIIGLPISSAILVGLAVPLSIIIGLIPLPYTGVDLNQISIIGMIIAIGILVDDAIVVNDNIQRRFQLGDRPLEGTINGVKEVGISILTSTLMIIFSFLPLTFLSGSNGDFIRALPMVLILTILSSTLMAFTLIPTVQYARHKRKNFKSTKKIGLLGGLFNRLESLYGDRVLPKVTKRPWVTGSIGLIACVLLAMLVIKIPFEFFPSADRPEVTVSVTYPQGTPLEETQASLEEMETYLNRDETVITETAVYAGSGLPNLFSSALNRSGENTGQILVRVDRDKTSATAFINKWENELRNQFNEAEIFMNTIESGPPASPPIELKVQGPELDQLLELSKDIQNRFDQLESTELTTLDAASEQPFIRYQLDRDLLAENGIGSDQVTSLLQIANTGIPLGVFDNGNERLPIRVYVDDGEENGVDLEVLQITSQTPSSSMGSPDAPQQPSTFTLDEMITQEEYTQVGAIPHLNGKRTFTLEAYPKKGEESNFEQEANELIEEYQQETSGDYQVFQTGESNARSEFFVEVAKLFVIVLFLIYLTLAIQFNSLSMPFLITSSVFLAVTGAIIGLFVTGQPLSFLAVLGIVSLSGIVVRNSVILVEFIEQNKKKYETTVEAVTQAGKARLRPIILTSLTSIAALTPIIFSGDVLFRPLAISIVSGLLFSTLLTLLLLPAFYLMLYRVRKR</sequence>
<proteinExistence type="predicted"/>
<feature type="transmembrane region" description="Helical" evidence="1">
    <location>
        <begin position="424"/>
        <end position="446"/>
    </location>
</feature>
<dbReference type="PANTHER" id="PTHR32063:SF24">
    <property type="entry name" value="CATION EFFLUX SYSTEM (ACRB_ACRD_ACRF FAMILY)"/>
    <property type="match status" value="1"/>
</dbReference>